<keyword evidence="2" id="KW-1185">Reference proteome</keyword>
<comment type="caution">
    <text evidence="1">The sequence shown here is derived from an EMBL/GenBank/DDBJ whole genome shotgun (WGS) entry which is preliminary data.</text>
</comment>
<gene>
    <name evidence="1" type="ORF">ACFPM3_06205</name>
</gene>
<accession>A0ABV9XAG6</accession>
<proteinExistence type="predicted"/>
<reference evidence="2" key="1">
    <citation type="journal article" date="2019" name="Int. J. Syst. Evol. Microbiol.">
        <title>The Global Catalogue of Microorganisms (GCM) 10K type strain sequencing project: providing services to taxonomists for standard genome sequencing and annotation.</title>
        <authorList>
            <consortium name="The Broad Institute Genomics Platform"/>
            <consortium name="The Broad Institute Genome Sequencing Center for Infectious Disease"/>
            <person name="Wu L."/>
            <person name="Ma J."/>
        </authorList>
    </citation>
    <scope>NUCLEOTIDE SEQUENCE [LARGE SCALE GENOMIC DNA]</scope>
    <source>
        <strain evidence="2">CGMCC 4.1648</strain>
    </source>
</reference>
<organism evidence="1 2">
    <name type="scientific">Streptomyces coeruleoprunus</name>
    <dbReference type="NCBI Taxonomy" id="285563"/>
    <lineage>
        <taxon>Bacteria</taxon>
        <taxon>Bacillati</taxon>
        <taxon>Actinomycetota</taxon>
        <taxon>Actinomycetes</taxon>
        <taxon>Kitasatosporales</taxon>
        <taxon>Streptomycetaceae</taxon>
        <taxon>Streptomyces</taxon>
    </lineage>
</organism>
<protein>
    <submittedName>
        <fullName evidence="1">Uncharacterized protein</fullName>
    </submittedName>
</protein>
<sequence length="181" mass="20241">MTPYSLAFYVDVVTSGTVLGLRPTDGPEQVTGLLGDGFGENTPDAHTMWRDYGMAEFSWVRDSARDPWDGHHFTLQVHRLASGDAATVNDVLRARYGRFGRRLRFAKLRTLLERRGVPLVEITHPANAPHYQEFWQPESRVSIMVVGTRAEYITPSALRSGDVYRISGVLPAAVVEARRKG</sequence>
<evidence type="ECO:0000313" key="1">
    <source>
        <dbReference type="EMBL" id="MFC5021743.1"/>
    </source>
</evidence>
<dbReference type="RefSeq" id="WP_345693687.1">
    <property type="nucleotide sequence ID" value="NZ_BAABIT010000001.1"/>
</dbReference>
<dbReference type="Proteomes" id="UP001595829">
    <property type="component" value="Unassembled WGS sequence"/>
</dbReference>
<evidence type="ECO:0000313" key="2">
    <source>
        <dbReference type="Proteomes" id="UP001595829"/>
    </source>
</evidence>
<name>A0ABV9XAG6_9ACTN</name>
<dbReference type="EMBL" id="JBHSJD010000002">
    <property type="protein sequence ID" value="MFC5021743.1"/>
    <property type="molecule type" value="Genomic_DNA"/>
</dbReference>